<dbReference type="GO" id="GO:0016787">
    <property type="term" value="F:hydrolase activity"/>
    <property type="evidence" value="ECO:0007669"/>
    <property type="project" value="UniProtKB-KW"/>
</dbReference>
<gene>
    <name evidence="4" type="ORF">LCGC14_1837310</name>
</gene>
<name>A0A0F9GEF7_9ZZZZ</name>
<dbReference type="AlphaFoldDB" id="A0A0F9GEF7"/>
<dbReference type="InterPro" id="IPR033140">
    <property type="entry name" value="Lipase_GDXG_put_SER_AS"/>
</dbReference>
<comment type="caution">
    <text evidence="4">The sequence shown here is derived from an EMBL/GenBank/DDBJ whole genome shotgun (WGS) entry which is preliminary data.</text>
</comment>
<dbReference type="EMBL" id="LAZR01018235">
    <property type="protein sequence ID" value="KKL97153.1"/>
    <property type="molecule type" value="Genomic_DNA"/>
</dbReference>
<accession>A0A0F9GEF7</accession>
<proteinExistence type="inferred from homology"/>
<feature type="domain" description="Alpha/beta hydrolase fold-3" evidence="3">
    <location>
        <begin position="75"/>
        <end position="236"/>
    </location>
</feature>
<dbReference type="PROSITE" id="PS01174">
    <property type="entry name" value="LIPASE_GDXG_SER"/>
    <property type="match status" value="1"/>
</dbReference>
<dbReference type="SUPFAM" id="SSF53474">
    <property type="entry name" value="alpha/beta-Hydrolases"/>
    <property type="match status" value="1"/>
</dbReference>
<dbReference type="PANTHER" id="PTHR48081:SF8">
    <property type="entry name" value="ALPHA_BETA HYDROLASE FOLD-3 DOMAIN-CONTAINING PROTEIN-RELATED"/>
    <property type="match status" value="1"/>
</dbReference>
<dbReference type="InterPro" id="IPR050300">
    <property type="entry name" value="GDXG_lipolytic_enzyme"/>
</dbReference>
<organism evidence="4">
    <name type="scientific">marine sediment metagenome</name>
    <dbReference type="NCBI Taxonomy" id="412755"/>
    <lineage>
        <taxon>unclassified sequences</taxon>
        <taxon>metagenomes</taxon>
        <taxon>ecological metagenomes</taxon>
    </lineage>
</organism>
<dbReference type="PANTHER" id="PTHR48081">
    <property type="entry name" value="AB HYDROLASE SUPERFAMILY PROTEIN C4A8.06C"/>
    <property type="match status" value="1"/>
</dbReference>
<comment type="similarity">
    <text evidence="1">Belongs to the 'GDXG' lipolytic enzyme family.</text>
</comment>
<protein>
    <recommendedName>
        <fullName evidence="3">Alpha/beta hydrolase fold-3 domain-containing protein</fullName>
    </recommendedName>
</protein>
<evidence type="ECO:0000256" key="1">
    <source>
        <dbReference type="ARBA" id="ARBA00010515"/>
    </source>
</evidence>
<dbReference type="InterPro" id="IPR013094">
    <property type="entry name" value="AB_hydrolase_3"/>
</dbReference>
<keyword evidence="2" id="KW-0378">Hydrolase</keyword>
<dbReference type="Gene3D" id="3.40.50.1820">
    <property type="entry name" value="alpha/beta hydrolase"/>
    <property type="match status" value="1"/>
</dbReference>
<evidence type="ECO:0000313" key="4">
    <source>
        <dbReference type="EMBL" id="KKL97153.1"/>
    </source>
</evidence>
<feature type="non-terminal residue" evidence="4">
    <location>
        <position position="236"/>
    </location>
</feature>
<evidence type="ECO:0000259" key="3">
    <source>
        <dbReference type="Pfam" id="PF07859"/>
    </source>
</evidence>
<evidence type="ECO:0000256" key="2">
    <source>
        <dbReference type="ARBA" id="ARBA00022801"/>
    </source>
</evidence>
<dbReference type="InterPro" id="IPR029058">
    <property type="entry name" value="AB_hydrolase_fold"/>
</dbReference>
<sequence length="236" mass="25015">MTLHPFTEALLQKLADQPAISDGSPQDARALVAAARPLLGAAAPMVSVRDIAIAGRHGPVPIRVFRPTESPEGTMLYLHGGGWVVGALDDYDVYARALASRSNCTVLLVDYRLAPEHRFPVGLEDCEDALAAVSGRMIADLPQGPVIVAGDSAGGNLAAVLCRRLKDRGEVAALALYYPVTDHTQSSASYRAYAEGYPLSARDMGWFFDHYAGSQDRAGPDVSVLHASDLAGMPST</sequence>
<reference evidence="4" key="1">
    <citation type="journal article" date="2015" name="Nature">
        <title>Complex archaea that bridge the gap between prokaryotes and eukaryotes.</title>
        <authorList>
            <person name="Spang A."/>
            <person name="Saw J.H."/>
            <person name="Jorgensen S.L."/>
            <person name="Zaremba-Niedzwiedzka K."/>
            <person name="Martijn J."/>
            <person name="Lind A.E."/>
            <person name="van Eijk R."/>
            <person name="Schleper C."/>
            <person name="Guy L."/>
            <person name="Ettema T.J."/>
        </authorList>
    </citation>
    <scope>NUCLEOTIDE SEQUENCE</scope>
</reference>
<dbReference type="Pfam" id="PF07859">
    <property type="entry name" value="Abhydrolase_3"/>
    <property type="match status" value="1"/>
</dbReference>